<protein>
    <submittedName>
        <fullName evidence="1">Uncharacterized protein</fullName>
    </submittedName>
</protein>
<accession>A0AA39CCR6</accession>
<dbReference type="Proteomes" id="UP001172673">
    <property type="component" value="Unassembled WGS sequence"/>
</dbReference>
<evidence type="ECO:0000313" key="2">
    <source>
        <dbReference type="Proteomes" id="UP001172673"/>
    </source>
</evidence>
<gene>
    <name evidence="1" type="ORF">H2200_011700</name>
</gene>
<name>A0AA39CCR6_9EURO</name>
<reference evidence="1" key="1">
    <citation type="submission" date="2022-10" db="EMBL/GenBank/DDBJ databases">
        <title>Culturing micro-colonial fungi from biological soil crusts in the Mojave desert and describing Neophaeococcomyces mojavensis, and introducing the new genera and species Taxawa tesnikishii.</title>
        <authorList>
            <person name="Kurbessoian T."/>
            <person name="Stajich J.E."/>
        </authorList>
    </citation>
    <scope>NUCLEOTIDE SEQUENCE</scope>
    <source>
        <strain evidence="1">TK_41</strain>
    </source>
</reference>
<organism evidence="1 2">
    <name type="scientific">Cladophialophora chaetospira</name>
    <dbReference type="NCBI Taxonomy" id="386627"/>
    <lineage>
        <taxon>Eukaryota</taxon>
        <taxon>Fungi</taxon>
        <taxon>Dikarya</taxon>
        <taxon>Ascomycota</taxon>
        <taxon>Pezizomycotina</taxon>
        <taxon>Eurotiomycetes</taxon>
        <taxon>Chaetothyriomycetidae</taxon>
        <taxon>Chaetothyriales</taxon>
        <taxon>Herpotrichiellaceae</taxon>
        <taxon>Cladophialophora</taxon>
    </lineage>
</organism>
<keyword evidence="2" id="KW-1185">Reference proteome</keyword>
<sequence>MGPETTRPLSQSHRGTPPLRLPDELLIKIVGLFVTESGICISNDPDYDVHLLTIRSLLQTCYMFRREVLARVFENPIHIYITSGHRCRCKTLKQRKNLLKAPLGKALRLPLVKWGEVIIHFVPNVNQNAGKQCLVELPKRLKTPPKDTDVEALEMQSAVDCIARQSFALCMMLRNGRHVKHHQKDIKFSFKFEGTGGVDERNTLRERPLWTPKSLFLPLRGWKWTQPPDEPVTQFPRYPPIHVPSEIAIAVSDFERRRWDPATRTLEESQARDFIGSLRTWWNSRQDYVWYGAEGPNDPEPPRQRWMGPYTPLVIQLSSPMPMWES</sequence>
<comment type="caution">
    <text evidence="1">The sequence shown here is derived from an EMBL/GenBank/DDBJ whole genome shotgun (WGS) entry which is preliminary data.</text>
</comment>
<evidence type="ECO:0000313" key="1">
    <source>
        <dbReference type="EMBL" id="KAJ9603514.1"/>
    </source>
</evidence>
<proteinExistence type="predicted"/>
<dbReference type="AlphaFoldDB" id="A0AA39CCR6"/>
<dbReference type="EMBL" id="JAPDRK010000021">
    <property type="protein sequence ID" value="KAJ9603514.1"/>
    <property type="molecule type" value="Genomic_DNA"/>
</dbReference>